<dbReference type="WBParaSite" id="RSKR_0000536800.1">
    <property type="protein sequence ID" value="RSKR_0000536800.1"/>
    <property type="gene ID" value="RSKR_0000536800"/>
</dbReference>
<proteinExistence type="predicted"/>
<name>A0AC35TWI3_9BILA</name>
<reference evidence="2" key="1">
    <citation type="submission" date="2016-11" db="UniProtKB">
        <authorList>
            <consortium name="WormBaseParasite"/>
        </authorList>
    </citation>
    <scope>IDENTIFICATION</scope>
    <source>
        <strain evidence="2">KR3021</strain>
    </source>
</reference>
<dbReference type="Proteomes" id="UP000095286">
    <property type="component" value="Unplaced"/>
</dbReference>
<accession>A0AC35TWI3</accession>
<sequence length="423" mass="46712">MLFCRQKGHVMLGFFLFVNGVSAAYALRPSSVNPLDNTITGEPIVECLEDRVKITFRTEKPFGGRVFVKGMIDTNECVTQFSGNNKNAIDFEILNGQCNMRRSRKVGPDQKGVEQSVTVIISFHDTFITKVDRAYRTTCFYVEVDKIVTSSLDVSALPTTDITDTAKMPVCTYTVRRGSVTGAVVSYAVVGEPVFHVWTCDSDMYSMLVMSCYIDDGDGKDRRELIDEHGCSKDTLILPELTYNPQNNLAYSEVNVFKFADKVTTYFQCAVSTCLTSDGTCVGRTPPRCAGSGGSSNNKPTRIKRTLEGGNVTAPVKKVKAEGMFTVDLSADKIIVLDLDDTEHKNFGNVISKEENLASAIILKNNLESLRSAKDHDQVCLSHPILITMFILSGTTLSAATALFISFIVRRNRQDSVTLFNKH</sequence>
<organism evidence="1 2">
    <name type="scientific">Rhabditophanes sp. KR3021</name>
    <dbReference type="NCBI Taxonomy" id="114890"/>
    <lineage>
        <taxon>Eukaryota</taxon>
        <taxon>Metazoa</taxon>
        <taxon>Ecdysozoa</taxon>
        <taxon>Nematoda</taxon>
        <taxon>Chromadorea</taxon>
        <taxon>Rhabditida</taxon>
        <taxon>Tylenchina</taxon>
        <taxon>Panagrolaimomorpha</taxon>
        <taxon>Strongyloidoidea</taxon>
        <taxon>Alloionematidae</taxon>
        <taxon>Rhabditophanes</taxon>
    </lineage>
</organism>
<protein>
    <submittedName>
        <fullName evidence="2">ZP domain-containing protein</fullName>
    </submittedName>
</protein>
<evidence type="ECO:0000313" key="2">
    <source>
        <dbReference type="WBParaSite" id="RSKR_0000536800.1"/>
    </source>
</evidence>
<evidence type="ECO:0000313" key="1">
    <source>
        <dbReference type="Proteomes" id="UP000095286"/>
    </source>
</evidence>